<accession>A0ABV6RTR8</accession>
<evidence type="ECO:0000256" key="1">
    <source>
        <dbReference type="SAM" id="MobiDB-lite"/>
    </source>
</evidence>
<sequence>MSAIIAGFVGVVVLISTRDYQSEGGPILTLIAFGGTFIVALLMFAMLALAEKPNTPRNGETLPPDDPPSDPPAHQPAAPE</sequence>
<evidence type="ECO:0000256" key="2">
    <source>
        <dbReference type="SAM" id="Phobius"/>
    </source>
</evidence>
<keyword evidence="2" id="KW-0812">Transmembrane</keyword>
<evidence type="ECO:0000313" key="4">
    <source>
        <dbReference type="Proteomes" id="UP001589896"/>
    </source>
</evidence>
<dbReference type="Proteomes" id="UP001589896">
    <property type="component" value="Unassembled WGS sequence"/>
</dbReference>
<keyword evidence="2" id="KW-0472">Membrane</keyword>
<keyword evidence="4" id="KW-1185">Reference proteome</keyword>
<evidence type="ECO:0000313" key="3">
    <source>
        <dbReference type="EMBL" id="MFC0680373.1"/>
    </source>
</evidence>
<organism evidence="3 4">
    <name type="scientific">Lysobacter korlensis</name>
    <dbReference type="NCBI Taxonomy" id="553636"/>
    <lineage>
        <taxon>Bacteria</taxon>
        <taxon>Pseudomonadati</taxon>
        <taxon>Pseudomonadota</taxon>
        <taxon>Gammaproteobacteria</taxon>
        <taxon>Lysobacterales</taxon>
        <taxon>Lysobacteraceae</taxon>
        <taxon>Lysobacter</taxon>
    </lineage>
</organism>
<dbReference type="RefSeq" id="WP_386672048.1">
    <property type="nucleotide sequence ID" value="NZ_JBHLTG010000005.1"/>
</dbReference>
<comment type="caution">
    <text evidence="3">The sequence shown here is derived from an EMBL/GenBank/DDBJ whole genome shotgun (WGS) entry which is preliminary data.</text>
</comment>
<proteinExistence type="predicted"/>
<reference evidence="3 4" key="1">
    <citation type="submission" date="2024-09" db="EMBL/GenBank/DDBJ databases">
        <authorList>
            <person name="Sun Q."/>
            <person name="Mori K."/>
        </authorList>
    </citation>
    <scope>NUCLEOTIDE SEQUENCE [LARGE SCALE GENOMIC DNA]</scope>
    <source>
        <strain evidence="3 4">KCTC 23076</strain>
    </source>
</reference>
<protein>
    <submittedName>
        <fullName evidence="3">Uncharacterized protein</fullName>
    </submittedName>
</protein>
<keyword evidence="2" id="KW-1133">Transmembrane helix</keyword>
<feature type="compositionally biased region" description="Pro residues" evidence="1">
    <location>
        <begin position="64"/>
        <end position="80"/>
    </location>
</feature>
<dbReference type="EMBL" id="JBHLTG010000005">
    <property type="protein sequence ID" value="MFC0680373.1"/>
    <property type="molecule type" value="Genomic_DNA"/>
</dbReference>
<feature type="transmembrane region" description="Helical" evidence="2">
    <location>
        <begin position="27"/>
        <end position="50"/>
    </location>
</feature>
<feature type="region of interest" description="Disordered" evidence="1">
    <location>
        <begin position="54"/>
        <end position="80"/>
    </location>
</feature>
<gene>
    <name evidence="3" type="ORF">ACFFGH_21280</name>
</gene>
<name>A0ABV6RTR8_9GAMM</name>